<dbReference type="EMBL" id="UINC01002336">
    <property type="protein sequence ID" value="SUZ95576.1"/>
    <property type="molecule type" value="Genomic_DNA"/>
</dbReference>
<name>A0A381RUP2_9ZZZZ</name>
<protein>
    <submittedName>
        <fullName evidence="1">Uncharacterized protein</fullName>
    </submittedName>
</protein>
<organism evidence="1">
    <name type="scientific">marine metagenome</name>
    <dbReference type="NCBI Taxonomy" id="408172"/>
    <lineage>
        <taxon>unclassified sequences</taxon>
        <taxon>metagenomes</taxon>
        <taxon>ecological metagenomes</taxon>
    </lineage>
</organism>
<evidence type="ECO:0000313" key="1">
    <source>
        <dbReference type="EMBL" id="SUZ95576.1"/>
    </source>
</evidence>
<feature type="non-terminal residue" evidence="1">
    <location>
        <position position="1"/>
    </location>
</feature>
<gene>
    <name evidence="1" type="ORF">METZ01_LOCUS48430</name>
</gene>
<accession>A0A381RUP2</accession>
<sequence length="882" mass="98854">VLAQNQILSHIPPPNGIIGQDLILSASTLENSDQLDATLYYRLPGSESYQEIPFQKKGFNWEATIPGFGLTVDGLEYVVAFQFWDGRIASFPTLDPFNEPHFLNTIPPENQIQLSEFGELPPAEVLILSPEPNEIIDQNSLIIAASFFNANEVDAATVHLLLDGVDVSSKMIYEEGILIYDPGALDVGGHTVEILMKDLDQQDIAPVRWPFIIGAAPKDISELVTYFGNINSRLSSEEVSGNALNIAEIAGDVSLDVKWATLNTNLRLTTRESQYAQPQNRFGTKFIFGNILNMDVGDFYPRISPFTIDGKRVRGIGIDAKVKWVRLQYIKGELNRAVHQQDKINGGYQILADLTDTNEDGSKTYYLDRTGFAFKRKIFGLKMSVDLFPKKILFFDKAGVHFLQIRDDTTSVNRILGKAEFYADELVLGVTPGNYNIDSFRQALAAAGHSLEAPQSHWKGQTPRDNFVIGFNLGRSVDDKKLTFDFDWNMSMFNRDIWDGATPKSDLDTMLADFDIDTDLIPFDPIKFKDIFIMNINMSPFVPIDLNAITKRPISSIINMPSSAFNLRIRGHYSLNNFLIEYRQVGPEFVSLGNPFLRNNTRQFIISDRVSLLERKLLLNFGFKHLDNKILKSTVNPLNTNTVFLNFTFLPGPGMPSIIVNYQSIGKNNEKTQLDSVGNTLVDLREDSKAATNMMAVTIPFNSGDIKQNLTFNMGNVTNVDQLVKKRSAGYLFPKTDSKTISINLSSTFPSQLKTITQFSRTKLEIPSMDGNKLIKTPYTWTNISISGNYRLLQDKMLAKGTISLLNSQSQIKSQLFGLRAGADYQIRNNLTASIMSQFRLNYIPSYKKDKLDNDGNGKVDNAGEVMEINSAGIILTLQYNF</sequence>
<proteinExistence type="predicted"/>
<reference evidence="1" key="1">
    <citation type="submission" date="2018-05" db="EMBL/GenBank/DDBJ databases">
        <authorList>
            <person name="Lanie J.A."/>
            <person name="Ng W.-L."/>
            <person name="Kazmierczak K.M."/>
            <person name="Andrzejewski T.M."/>
            <person name="Davidsen T.M."/>
            <person name="Wayne K.J."/>
            <person name="Tettelin H."/>
            <person name="Glass J.I."/>
            <person name="Rusch D."/>
            <person name="Podicherti R."/>
            <person name="Tsui H.-C.T."/>
            <person name="Winkler M.E."/>
        </authorList>
    </citation>
    <scope>NUCLEOTIDE SEQUENCE</scope>
</reference>
<dbReference type="AlphaFoldDB" id="A0A381RUP2"/>